<dbReference type="AlphaFoldDB" id="A0A139HNN9"/>
<evidence type="ECO:0000313" key="7">
    <source>
        <dbReference type="Proteomes" id="UP000070133"/>
    </source>
</evidence>
<dbReference type="HAMAP" id="MF_01151">
    <property type="entry name" value="GrpE"/>
    <property type="match status" value="1"/>
</dbReference>
<gene>
    <name evidence="6" type="ORF">AC578_9265</name>
</gene>
<dbReference type="GO" id="GO:0042803">
    <property type="term" value="F:protein homodimerization activity"/>
    <property type="evidence" value="ECO:0007669"/>
    <property type="project" value="InterPro"/>
</dbReference>
<dbReference type="GO" id="GO:0051087">
    <property type="term" value="F:protein-folding chaperone binding"/>
    <property type="evidence" value="ECO:0007669"/>
    <property type="project" value="InterPro"/>
</dbReference>
<dbReference type="SUPFAM" id="SSF51064">
    <property type="entry name" value="Head domain of nucleotide exchange factor GrpE"/>
    <property type="match status" value="1"/>
</dbReference>
<dbReference type="PANTHER" id="PTHR21237:SF23">
    <property type="entry name" value="GRPE PROTEIN HOMOLOG, MITOCHONDRIAL"/>
    <property type="match status" value="1"/>
</dbReference>
<keyword evidence="3" id="KW-0143">Chaperone</keyword>
<dbReference type="GO" id="GO:0001405">
    <property type="term" value="C:PAM complex, Tim23 associated import motor"/>
    <property type="evidence" value="ECO:0007669"/>
    <property type="project" value="TreeGrafter"/>
</dbReference>
<comment type="similarity">
    <text evidence="1 4">Belongs to the GrpE family.</text>
</comment>
<keyword evidence="7" id="KW-1185">Reference proteome</keyword>
<feature type="compositionally biased region" description="Basic and acidic residues" evidence="5">
    <location>
        <begin position="58"/>
        <end position="97"/>
    </location>
</feature>
<feature type="compositionally biased region" description="Polar residues" evidence="5">
    <location>
        <begin position="47"/>
        <end position="57"/>
    </location>
</feature>
<sequence>MLQQRLVRSLQTISRQPQVLRTAPTPRPTSFAASTFRVAPATSASQSIASRRWYSSQKESEANQEEVSKENTEGPTETPKEDAAKENPLAKELEAKKKENLDVTDRLKRQVAEYRNLQEQTKREVQAAKDFALQRFAKDLLESIDNLDRALENVPKEKLTEANQDLVNLHNGLKMTNEILLKTLKRHGMEVFDPSVEGEVFNPNQHEATFQTPQPDKKDGTVFYTQQKGVLYNGRVLRAAKVGVVKNS</sequence>
<evidence type="ECO:0000256" key="2">
    <source>
        <dbReference type="ARBA" id="ARBA00014521"/>
    </source>
</evidence>
<evidence type="ECO:0000256" key="5">
    <source>
        <dbReference type="SAM" id="MobiDB-lite"/>
    </source>
</evidence>
<dbReference type="Pfam" id="PF01025">
    <property type="entry name" value="GrpE"/>
    <property type="match status" value="1"/>
</dbReference>
<name>A0A139HNN9_9PEZI</name>
<dbReference type="Gene3D" id="3.90.20.20">
    <property type="match status" value="1"/>
</dbReference>
<dbReference type="EMBL" id="LFZN01000025">
    <property type="protein sequence ID" value="KXT04003.1"/>
    <property type="molecule type" value="Genomic_DNA"/>
</dbReference>
<dbReference type="Gene3D" id="2.30.22.10">
    <property type="entry name" value="Head domain of nucleotide exchange factor GrpE"/>
    <property type="match status" value="1"/>
</dbReference>
<dbReference type="GO" id="GO:0006457">
    <property type="term" value="P:protein folding"/>
    <property type="evidence" value="ECO:0007669"/>
    <property type="project" value="InterPro"/>
</dbReference>
<dbReference type="PANTHER" id="PTHR21237">
    <property type="entry name" value="GRPE PROTEIN"/>
    <property type="match status" value="1"/>
</dbReference>
<evidence type="ECO:0000256" key="3">
    <source>
        <dbReference type="ARBA" id="ARBA00023186"/>
    </source>
</evidence>
<reference evidence="6 7" key="1">
    <citation type="submission" date="2015-07" db="EMBL/GenBank/DDBJ databases">
        <title>Comparative genomics of the Sigatoka disease complex on banana suggests a link between parallel evolutionary changes in Pseudocercospora fijiensis and Pseudocercospora eumusae and increased virulence on the banana host.</title>
        <authorList>
            <person name="Chang T.-C."/>
            <person name="Salvucci A."/>
            <person name="Crous P.W."/>
            <person name="Stergiopoulos I."/>
        </authorList>
    </citation>
    <scope>NUCLEOTIDE SEQUENCE [LARGE SCALE GENOMIC DNA]</scope>
    <source>
        <strain evidence="6 7">CBS 114824</strain>
    </source>
</reference>
<feature type="region of interest" description="Disordered" evidence="5">
    <location>
        <begin position="47"/>
        <end position="97"/>
    </location>
</feature>
<evidence type="ECO:0000256" key="4">
    <source>
        <dbReference type="RuleBase" id="RU004478"/>
    </source>
</evidence>
<dbReference type="GO" id="GO:0030150">
    <property type="term" value="P:protein import into mitochondrial matrix"/>
    <property type="evidence" value="ECO:0007669"/>
    <property type="project" value="TreeGrafter"/>
</dbReference>
<dbReference type="InterPro" id="IPR009012">
    <property type="entry name" value="GrpE_head"/>
</dbReference>
<accession>A0A139HNN9</accession>
<dbReference type="SUPFAM" id="SSF58014">
    <property type="entry name" value="Coiled-coil domain of nucleotide exchange factor GrpE"/>
    <property type="match status" value="1"/>
</dbReference>
<dbReference type="CDD" id="cd00446">
    <property type="entry name" value="GrpE"/>
    <property type="match status" value="1"/>
</dbReference>
<dbReference type="GO" id="GO:0000774">
    <property type="term" value="F:adenyl-nucleotide exchange factor activity"/>
    <property type="evidence" value="ECO:0007669"/>
    <property type="project" value="InterPro"/>
</dbReference>
<protein>
    <recommendedName>
        <fullName evidence="2">GrpE protein homolog, mitochondrial</fullName>
    </recommendedName>
</protein>
<dbReference type="Proteomes" id="UP000070133">
    <property type="component" value="Unassembled WGS sequence"/>
</dbReference>
<comment type="caution">
    <text evidence="6">The sequence shown here is derived from an EMBL/GenBank/DDBJ whole genome shotgun (WGS) entry which is preliminary data.</text>
</comment>
<evidence type="ECO:0000256" key="1">
    <source>
        <dbReference type="ARBA" id="ARBA00009054"/>
    </source>
</evidence>
<dbReference type="InterPro" id="IPR000740">
    <property type="entry name" value="GrpE"/>
</dbReference>
<proteinExistence type="inferred from homology"/>
<dbReference type="InterPro" id="IPR013805">
    <property type="entry name" value="GrpE_CC"/>
</dbReference>
<dbReference type="PRINTS" id="PR00773">
    <property type="entry name" value="GRPEPROTEIN"/>
</dbReference>
<organism evidence="6 7">
    <name type="scientific">Pseudocercospora eumusae</name>
    <dbReference type="NCBI Taxonomy" id="321146"/>
    <lineage>
        <taxon>Eukaryota</taxon>
        <taxon>Fungi</taxon>
        <taxon>Dikarya</taxon>
        <taxon>Ascomycota</taxon>
        <taxon>Pezizomycotina</taxon>
        <taxon>Dothideomycetes</taxon>
        <taxon>Dothideomycetidae</taxon>
        <taxon>Mycosphaerellales</taxon>
        <taxon>Mycosphaerellaceae</taxon>
        <taxon>Pseudocercospora</taxon>
    </lineage>
</organism>
<dbReference type="GO" id="GO:0051082">
    <property type="term" value="F:unfolded protein binding"/>
    <property type="evidence" value="ECO:0007669"/>
    <property type="project" value="TreeGrafter"/>
</dbReference>
<evidence type="ECO:0000313" key="6">
    <source>
        <dbReference type="EMBL" id="KXT04003.1"/>
    </source>
</evidence>